<dbReference type="OrthoDB" id="9773957at2"/>
<evidence type="ECO:0000256" key="6">
    <source>
        <dbReference type="SAM" id="Phobius"/>
    </source>
</evidence>
<dbReference type="EMBL" id="QFYR01000005">
    <property type="protein sequence ID" value="RAK50842.1"/>
    <property type="molecule type" value="Genomic_DNA"/>
</dbReference>
<gene>
    <name evidence="8" type="ORF">DJ018_16855</name>
</gene>
<feature type="transmembrane region" description="Helical" evidence="6">
    <location>
        <begin position="345"/>
        <end position="366"/>
    </location>
</feature>
<evidence type="ECO:0000259" key="7">
    <source>
        <dbReference type="PROSITE" id="PS50850"/>
    </source>
</evidence>
<evidence type="ECO:0000256" key="4">
    <source>
        <dbReference type="ARBA" id="ARBA00022989"/>
    </source>
</evidence>
<dbReference type="Pfam" id="PF07690">
    <property type="entry name" value="MFS_1"/>
    <property type="match status" value="1"/>
</dbReference>
<dbReference type="PROSITE" id="PS50850">
    <property type="entry name" value="MFS"/>
    <property type="match status" value="1"/>
</dbReference>
<dbReference type="SUPFAM" id="SSF103473">
    <property type="entry name" value="MFS general substrate transporter"/>
    <property type="match status" value="1"/>
</dbReference>
<keyword evidence="4 6" id="KW-1133">Transmembrane helix</keyword>
<feature type="transmembrane region" description="Helical" evidence="6">
    <location>
        <begin position="292"/>
        <end position="310"/>
    </location>
</feature>
<comment type="subcellular location">
    <subcellularLocation>
        <location evidence="1">Membrane</location>
        <topology evidence="1">Multi-pass membrane protein</topology>
    </subcellularLocation>
</comment>
<dbReference type="PANTHER" id="PTHR43791:SF36">
    <property type="entry name" value="TRANSPORTER, PUTATIVE (AFU_ORTHOLOGUE AFUA_6G08340)-RELATED"/>
    <property type="match status" value="1"/>
</dbReference>
<feature type="transmembrane region" description="Helical" evidence="6">
    <location>
        <begin position="123"/>
        <end position="144"/>
    </location>
</feature>
<dbReference type="InterPro" id="IPR036259">
    <property type="entry name" value="MFS_trans_sf"/>
</dbReference>
<accession>A0A328A8D8</accession>
<feature type="transmembrane region" description="Helical" evidence="6">
    <location>
        <begin position="190"/>
        <end position="209"/>
    </location>
</feature>
<evidence type="ECO:0000313" key="8">
    <source>
        <dbReference type="EMBL" id="RAK50842.1"/>
    </source>
</evidence>
<dbReference type="GO" id="GO:0022857">
    <property type="term" value="F:transmembrane transporter activity"/>
    <property type="evidence" value="ECO:0007669"/>
    <property type="project" value="InterPro"/>
</dbReference>
<sequence>MTDTLATGYAGQDGAAESAIERRTMRKVMTRLAPLMAIMFLVNNLDRVNVSFAALTMNQDLGLTALSYAWGAGIFFVGYFLFEIPSNLIMERVGARLWMARIMITWGVISGATAFVVDHTSFLVVRFLLGAAEAGFVPGILLYITYWFPPRYRARAIALFLVAQPLSFAVAGALSAPLLKMDGFMGLHGWQWMFILEAVPSVLLAFVVLRVMTDKPRDAAWLTEEERTWLTKQCGPAEVHASPKQQLKLIANRRVALLSAIYIGRTTAMYGISLFLPLILKGMGLSNTQSGFLSVIPFAVATVGALLWGYSSDRTGERHWHTILTMVLAAAGLFAAGLIGPSTIALVAISAAAIGLYSQPACFYALPPMMLASAGTAAALAAINSVGNLGGFIGPYVVGWAQEATGSYSGGLYVLAGFAAVSGVLGYVLKRLRWEDTPVPARL</sequence>
<keyword evidence="2" id="KW-0813">Transport</keyword>
<feature type="transmembrane region" description="Helical" evidence="6">
    <location>
        <begin position="65"/>
        <end position="85"/>
    </location>
</feature>
<dbReference type="InterPro" id="IPR011701">
    <property type="entry name" value="MFS"/>
</dbReference>
<evidence type="ECO:0000256" key="5">
    <source>
        <dbReference type="ARBA" id="ARBA00023136"/>
    </source>
</evidence>
<name>A0A328A8D8_9CAUL</name>
<dbReference type="Proteomes" id="UP000249725">
    <property type="component" value="Unassembled WGS sequence"/>
</dbReference>
<keyword evidence="9" id="KW-1185">Reference proteome</keyword>
<dbReference type="Gene3D" id="1.20.1250.20">
    <property type="entry name" value="MFS general substrate transporter like domains"/>
    <property type="match status" value="2"/>
</dbReference>
<comment type="caution">
    <text evidence="8">The sequence shown here is derived from an EMBL/GenBank/DDBJ whole genome shotgun (WGS) entry which is preliminary data.</text>
</comment>
<feature type="domain" description="Major facilitator superfamily (MFS) profile" evidence="7">
    <location>
        <begin position="32"/>
        <end position="434"/>
    </location>
</feature>
<feature type="transmembrane region" description="Helical" evidence="6">
    <location>
        <begin position="378"/>
        <end position="398"/>
    </location>
</feature>
<dbReference type="GO" id="GO:0016020">
    <property type="term" value="C:membrane"/>
    <property type="evidence" value="ECO:0007669"/>
    <property type="project" value="UniProtKB-SubCell"/>
</dbReference>
<keyword evidence="5 6" id="KW-0472">Membrane</keyword>
<organism evidence="8 9">
    <name type="scientific">Phenylobacterium deserti</name>
    <dbReference type="NCBI Taxonomy" id="1914756"/>
    <lineage>
        <taxon>Bacteria</taxon>
        <taxon>Pseudomonadati</taxon>
        <taxon>Pseudomonadota</taxon>
        <taxon>Alphaproteobacteria</taxon>
        <taxon>Caulobacterales</taxon>
        <taxon>Caulobacteraceae</taxon>
        <taxon>Phenylobacterium</taxon>
    </lineage>
</organism>
<dbReference type="CDD" id="cd17319">
    <property type="entry name" value="MFS_ExuT_GudP_like"/>
    <property type="match status" value="1"/>
</dbReference>
<evidence type="ECO:0000256" key="1">
    <source>
        <dbReference type="ARBA" id="ARBA00004141"/>
    </source>
</evidence>
<proteinExistence type="predicted"/>
<feature type="transmembrane region" description="Helical" evidence="6">
    <location>
        <begin position="97"/>
        <end position="117"/>
    </location>
</feature>
<feature type="transmembrane region" description="Helical" evidence="6">
    <location>
        <begin position="255"/>
        <end position="280"/>
    </location>
</feature>
<feature type="transmembrane region" description="Helical" evidence="6">
    <location>
        <begin position="410"/>
        <end position="429"/>
    </location>
</feature>
<feature type="transmembrane region" description="Helical" evidence="6">
    <location>
        <begin position="28"/>
        <end position="45"/>
    </location>
</feature>
<dbReference type="AlphaFoldDB" id="A0A328A8D8"/>
<dbReference type="InterPro" id="IPR020846">
    <property type="entry name" value="MFS_dom"/>
</dbReference>
<feature type="transmembrane region" description="Helical" evidence="6">
    <location>
        <begin position="156"/>
        <end position="178"/>
    </location>
</feature>
<feature type="transmembrane region" description="Helical" evidence="6">
    <location>
        <begin position="322"/>
        <end position="339"/>
    </location>
</feature>
<reference evidence="9" key="1">
    <citation type="submission" date="2018-05" db="EMBL/GenBank/DDBJ databases">
        <authorList>
            <person name="Li X."/>
        </authorList>
    </citation>
    <scope>NUCLEOTIDE SEQUENCE [LARGE SCALE GENOMIC DNA]</scope>
    <source>
        <strain evidence="9">YIM 73061</strain>
    </source>
</reference>
<evidence type="ECO:0000256" key="2">
    <source>
        <dbReference type="ARBA" id="ARBA00022448"/>
    </source>
</evidence>
<evidence type="ECO:0000313" key="9">
    <source>
        <dbReference type="Proteomes" id="UP000249725"/>
    </source>
</evidence>
<protein>
    <submittedName>
        <fullName evidence="8">MFS transporter</fullName>
    </submittedName>
</protein>
<evidence type="ECO:0000256" key="3">
    <source>
        <dbReference type="ARBA" id="ARBA00022692"/>
    </source>
</evidence>
<keyword evidence="3 6" id="KW-0812">Transmembrane</keyword>
<dbReference type="FunFam" id="1.20.1250.20:FF:000018">
    <property type="entry name" value="MFS transporter permease"/>
    <property type="match status" value="1"/>
</dbReference>
<dbReference type="PANTHER" id="PTHR43791">
    <property type="entry name" value="PERMEASE-RELATED"/>
    <property type="match status" value="1"/>
</dbReference>
<dbReference type="RefSeq" id="WP_111516154.1">
    <property type="nucleotide sequence ID" value="NZ_QFYR01000005.1"/>
</dbReference>